<dbReference type="InterPro" id="IPR001810">
    <property type="entry name" value="F-box_dom"/>
</dbReference>
<organism evidence="2 3">
    <name type="scientific">Cardamine amara subsp. amara</name>
    <dbReference type="NCBI Taxonomy" id="228776"/>
    <lineage>
        <taxon>Eukaryota</taxon>
        <taxon>Viridiplantae</taxon>
        <taxon>Streptophyta</taxon>
        <taxon>Embryophyta</taxon>
        <taxon>Tracheophyta</taxon>
        <taxon>Spermatophyta</taxon>
        <taxon>Magnoliopsida</taxon>
        <taxon>eudicotyledons</taxon>
        <taxon>Gunneridae</taxon>
        <taxon>Pentapetalae</taxon>
        <taxon>rosids</taxon>
        <taxon>malvids</taxon>
        <taxon>Brassicales</taxon>
        <taxon>Brassicaceae</taxon>
        <taxon>Cardamineae</taxon>
        <taxon>Cardamine</taxon>
    </lineage>
</organism>
<evidence type="ECO:0000313" key="2">
    <source>
        <dbReference type="EMBL" id="KAL1220425.1"/>
    </source>
</evidence>
<accession>A0ABD1BTA6</accession>
<dbReference type="SUPFAM" id="SSF81383">
    <property type="entry name" value="F-box domain"/>
    <property type="match status" value="1"/>
</dbReference>
<dbReference type="InterPro" id="IPR036047">
    <property type="entry name" value="F-box-like_dom_sf"/>
</dbReference>
<evidence type="ECO:0000313" key="3">
    <source>
        <dbReference type="Proteomes" id="UP001558713"/>
    </source>
</evidence>
<sequence length="134" mass="15264">MKSRRLNVSEDSLTTSMNGRENSLLIPMDLLVEIFSWLPAKTIARFRCLAKPWASILQLPYFMELFQTKSYARRQLLIAFEKGNEVFFFSSSQPRNPDENSPAVVANYLRKIPSSSEISGPINGFVCLRLLDVS</sequence>
<dbReference type="PANTHER" id="PTHR31111:SF125">
    <property type="entry name" value="F-BOX PROTEIN CPR30-LIKE"/>
    <property type="match status" value="1"/>
</dbReference>
<reference evidence="2 3" key="1">
    <citation type="submission" date="2024-04" db="EMBL/GenBank/DDBJ databases">
        <title>Genome assembly C_amara_ONT_v2.</title>
        <authorList>
            <person name="Yant L."/>
            <person name="Moore C."/>
            <person name="Slenker M."/>
        </authorList>
    </citation>
    <scope>NUCLEOTIDE SEQUENCE [LARGE SCALE GENOMIC DNA]</scope>
    <source>
        <tissue evidence="2">Leaf</tissue>
    </source>
</reference>
<dbReference type="Proteomes" id="UP001558713">
    <property type="component" value="Unassembled WGS sequence"/>
</dbReference>
<feature type="domain" description="F-box" evidence="1">
    <location>
        <begin position="25"/>
        <end position="62"/>
    </location>
</feature>
<dbReference type="PANTHER" id="PTHR31111">
    <property type="entry name" value="BNAA05G37150D PROTEIN-RELATED"/>
    <property type="match status" value="1"/>
</dbReference>
<evidence type="ECO:0000259" key="1">
    <source>
        <dbReference type="Pfam" id="PF00646"/>
    </source>
</evidence>
<dbReference type="Pfam" id="PF00646">
    <property type="entry name" value="F-box"/>
    <property type="match status" value="1"/>
</dbReference>
<dbReference type="EMBL" id="JBANAX010000153">
    <property type="protein sequence ID" value="KAL1220425.1"/>
    <property type="molecule type" value="Genomic_DNA"/>
</dbReference>
<protein>
    <submittedName>
        <fullName evidence="2">F-box protein DOR</fullName>
    </submittedName>
</protein>
<comment type="caution">
    <text evidence="2">The sequence shown here is derived from an EMBL/GenBank/DDBJ whole genome shotgun (WGS) entry which is preliminary data.</text>
</comment>
<dbReference type="AlphaFoldDB" id="A0ABD1BTA6"/>
<gene>
    <name evidence="2" type="ORF">V5N11_013174</name>
</gene>
<name>A0ABD1BTA6_CARAN</name>
<keyword evidence="3" id="KW-1185">Reference proteome</keyword>
<proteinExistence type="predicted"/>